<keyword evidence="1" id="KW-0812">Transmembrane</keyword>
<dbReference type="Proteomes" id="UP001386955">
    <property type="component" value="Unassembled WGS sequence"/>
</dbReference>
<dbReference type="EMBL" id="JAYMYS010000006">
    <property type="protein sequence ID" value="KAK7388643.1"/>
    <property type="molecule type" value="Genomic_DNA"/>
</dbReference>
<evidence type="ECO:0000313" key="2">
    <source>
        <dbReference type="EMBL" id="KAK7388643.1"/>
    </source>
</evidence>
<feature type="transmembrane region" description="Helical" evidence="1">
    <location>
        <begin position="49"/>
        <end position="71"/>
    </location>
</feature>
<protein>
    <submittedName>
        <fullName evidence="2">Uncharacterized protein</fullName>
    </submittedName>
</protein>
<keyword evidence="3" id="KW-1185">Reference proteome</keyword>
<reference evidence="2 3" key="1">
    <citation type="submission" date="2024-01" db="EMBL/GenBank/DDBJ databases">
        <title>The genomes of 5 underutilized Papilionoideae crops provide insights into root nodulation and disease resistanc.</title>
        <authorList>
            <person name="Jiang F."/>
        </authorList>
    </citation>
    <scope>NUCLEOTIDE SEQUENCE [LARGE SCALE GENOMIC DNA]</scope>
    <source>
        <strain evidence="2">DUOXIRENSHENG_FW03</strain>
        <tissue evidence="2">Leaves</tissue>
    </source>
</reference>
<evidence type="ECO:0000313" key="3">
    <source>
        <dbReference type="Proteomes" id="UP001386955"/>
    </source>
</evidence>
<dbReference type="AlphaFoldDB" id="A0AAN9S3L5"/>
<comment type="caution">
    <text evidence="2">The sequence shown here is derived from an EMBL/GenBank/DDBJ whole genome shotgun (WGS) entry which is preliminary data.</text>
</comment>
<name>A0AAN9S3L5_PSOTE</name>
<sequence>MKCSVTVMNEMIDDREKQKKDGGDWRTEQVGWFVSHGNERFYREPMRSCLYAIVFTTPIEVGFIIFFWLAIAPFCTHCRPHVTLFVGGR</sequence>
<keyword evidence="1" id="KW-1133">Transmembrane helix</keyword>
<proteinExistence type="predicted"/>
<organism evidence="2 3">
    <name type="scientific">Psophocarpus tetragonolobus</name>
    <name type="common">Winged bean</name>
    <name type="synonym">Dolichos tetragonolobus</name>
    <dbReference type="NCBI Taxonomy" id="3891"/>
    <lineage>
        <taxon>Eukaryota</taxon>
        <taxon>Viridiplantae</taxon>
        <taxon>Streptophyta</taxon>
        <taxon>Embryophyta</taxon>
        <taxon>Tracheophyta</taxon>
        <taxon>Spermatophyta</taxon>
        <taxon>Magnoliopsida</taxon>
        <taxon>eudicotyledons</taxon>
        <taxon>Gunneridae</taxon>
        <taxon>Pentapetalae</taxon>
        <taxon>rosids</taxon>
        <taxon>fabids</taxon>
        <taxon>Fabales</taxon>
        <taxon>Fabaceae</taxon>
        <taxon>Papilionoideae</taxon>
        <taxon>50 kb inversion clade</taxon>
        <taxon>NPAAA clade</taxon>
        <taxon>indigoferoid/millettioid clade</taxon>
        <taxon>Phaseoleae</taxon>
        <taxon>Psophocarpus</taxon>
    </lineage>
</organism>
<gene>
    <name evidence="2" type="ORF">VNO78_23465</name>
</gene>
<accession>A0AAN9S3L5</accession>
<evidence type="ECO:0000256" key="1">
    <source>
        <dbReference type="SAM" id="Phobius"/>
    </source>
</evidence>
<keyword evidence="1" id="KW-0472">Membrane</keyword>